<dbReference type="Proteomes" id="UP000789405">
    <property type="component" value="Unassembled WGS sequence"/>
</dbReference>
<dbReference type="EMBL" id="CAJVPY010022821">
    <property type="protein sequence ID" value="CAG8783813.1"/>
    <property type="molecule type" value="Genomic_DNA"/>
</dbReference>
<feature type="non-terminal residue" evidence="2">
    <location>
        <position position="66"/>
    </location>
</feature>
<comment type="caution">
    <text evidence="2">The sequence shown here is derived from an EMBL/GenBank/DDBJ whole genome shotgun (WGS) entry which is preliminary data.</text>
</comment>
<organism evidence="2 3">
    <name type="scientific">Dentiscutata erythropus</name>
    <dbReference type="NCBI Taxonomy" id="1348616"/>
    <lineage>
        <taxon>Eukaryota</taxon>
        <taxon>Fungi</taxon>
        <taxon>Fungi incertae sedis</taxon>
        <taxon>Mucoromycota</taxon>
        <taxon>Glomeromycotina</taxon>
        <taxon>Glomeromycetes</taxon>
        <taxon>Diversisporales</taxon>
        <taxon>Gigasporaceae</taxon>
        <taxon>Dentiscutata</taxon>
    </lineage>
</organism>
<dbReference type="AlphaFoldDB" id="A0A9N9JIF5"/>
<accession>A0A9N9JIF5</accession>
<feature type="region of interest" description="Disordered" evidence="1">
    <location>
        <begin position="1"/>
        <end position="66"/>
    </location>
</feature>
<name>A0A9N9JIF5_9GLOM</name>
<reference evidence="2" key="1">
    <citation type="submission" date="2021-06" db="EMBL/GenBank/DDBJ databases">
        <authorList>
            <person name="Kallberg Y."/>
            <person name="Tangrot J."/>
            <person name="Rosling A."/>
        </authorList>
    </citation>
    <scope>NUCLEOTIDE SEQUENCE</scope>
    <source>
        <strain evidence="2">MA453B</strain>
    </source>
</reference>
<evidence type="ECO:0000313" key="3">
    <source>
        <dbReference type="Proteomes" id="UP000789405"/>
    </source>
</evidence>
<protein>
    <submittedName>
        <fullName evidence="2">14334_t:CDS:1</fullName>
    </submittedName>
</protein>
<evidence type="ECO:0000256" key="1">
    <source>
        <dbReference type="SAM" id="MobiDB-lite"/>
    </source>
</evidence>
<proteinExistence type="predicted"/>
<sequence>MSYFLRRTKSGRYAPNQEHYPSRLPSTHREDSFSELSVPDSPPPPYPGIVRISDSFTTAPEGRVKL</sequence>
<feature type="compositionally biased region" description="Basic residues" evidence="1">
    <location>
        <begin position="1"/>
        <end position="10"/>
    </location>
</feature>
<evidence type="ECO:0000313" key="2">
    <source>
        <dbReference type="EMBL" id="CAG8783813.1"/>
    </source>
</evidence>
<gene>
    <name evidence="2" type="ORF">DERYTH_LOCUS19993</name>
</gene>
<keyword evidence="3" id="KW-1185">Reference proteome</keyword>